<proteinExistence type="predicted"/>
<protein>
    <submittedName>
        <fullName evidence="1">Uncharacterized protein</fullName>
    </submittedName>
</protein>
<accession>A0ABP9MIT7</accession>
<sequence length="62" mass="7310">MSKANARFLERNKTVREYFKQLESKNPNWRIDALETATADKFFLSERTVRAIVKGETIYNVN</sequence>
<evidence type="ECO:0000313" key="1">
    <source>
        <dbReference type="EMBL" id="GAA5096833.1"/>
    </source>
</evidence>
<dbReference type="RefSeq" id="WP_345206035.1">
    <property type="nucleotide sequence ID" value="NZ_BAABHX010000005.1"/>
</dbReference>
<gene>
    <name evidence="1" type="ORF">GCM10023210_31140</name>
</gene>
<organism evidence="1 2">
    <name type="scientific">Chryseobacterium ginsengisoli</name>
    <dbReference type="NCBI Taxonomy" id="363853"/>
    <lineage>
        <taxon>Bacteria</taxon>
        <taxon>Pseudomonadati</taxon>
        <taxon>Bacteroidota</taxon>
        <taxon>Flavobacteriia</taxon>
        <taxon>Flavobacteriales</taxon>
        <taxon>Weeksellaceae</taxon>
        <taxon>Chryseobacterium group</taxon>
        <taxon>Chryseobacterium</taxon>
    </lineage>
</organism>
<keyword evidence="2" id="KW-1185">Reference proteome</keyword>
<evidence type="ECO:0000313" key="2">
    <source>
        <dbReference type="Proteomes" id="UP001500353"/>
    </source>
</evidence>
<dbReference type="EMBL" id="BAABHX010000005">
    <property type="protein sequence ID" value="GAA5096833.1"/>
    <property type="molecule type" value="Genomic_DNA"/>
</dbReference>
<name>A0ABP9MIT7_9FLAO</name>
<comment type="caution">
    <text evidence="1">The sequence shown here is derived from an EMBL/GenBank/DDBJ whole genome shotgun (WGS) entry which is preliminary data.</text>
</comment>
<dbReference type="Proteomes" id="UP001500353">
    <property type="component" value="Unassembled WGS sequence"/>
</dbReference>
<reference evidence="2" key="1">
    <citation type="journal article" date="2019" name="Int. J. Syst. Evol. Microbiol.">
        <title>The Global Catalogue of Microorganisms (GCM) 10K type strain sequencing project: providing services to taxonomists for standard genome sequencing and annotation.</title>
        <authorList>
            <consortium name="The Broad Institute Genomics Platform"/>
            <consortium name="The Broad Institute Genome Sequencing Center for Infectious Disease"/>
            <person name="Wu L."/>
            <person name="Ma J."/>
        </authorList>
    </citation>
    <scope>NUCLEOTIDE SEQUENCE [LARGE SCALE GENOMIC DNA]</scope>
    <source>
        <strain evidence="2">JCM 18019</strain>
    </source>
</reference>